<evidence type="ECO:0000259" key="15">
    <source>
        <dbReference type="PROSITE" id="PS50878"/>
    </source>
</evidence>
<dbReference type="Gene3D" id="1.10.340.70">
    <property type="match status" value="1"/>
</dbReference>
<dbReference type="InterPro" id="IPR043128">
    <property type="entry name" value="Rev_trsase/Diguanyl_cyclase"/>
</dbReference>
<dbReference type="FunFam" id="3.30.70.270:FF:000020">
    <property type="entry name" value="Transposon Tf2-6 polyprotein-like Protein"/>
    <property type="match status" value="1"/>
</dbReference>
<evidence type="ECO:0000256" key="8">
    <source>
        <dbReference type="ARBA" id="ARBA00022884"/>
    </source>
</evidence>
<dbReference type="InterPro" id="IPR041588">
    <property type="entry name" value="Integrase_H2C2"/>
</dbReference>
<dbReference type="InterPro" id="IPR001969">
    <property type="entry name" value="Aspartic_peptidase_AS"/>
</dbReference>
<dbReference type="PROSITE" id="PS00141">
    <property type="entry name" value="ASP_PROTEASE"/>
    <property type="match status" value="2"/>
</dbReference>
<proteinExistence type="predicted"/>
<keyword evidence="10" id="KW-0695">RNA-directed DNA polymerase</keyword>
<keyword evidence="17" id="KW-1185">Reference proteome</keyword>
<keyword evidence="12" id="KW-0863">Zinc-finger</keyword>
<feature type="region of interest" description="Disordered" evidence="13">
    <location>
        <begin position="1866"/>
        <end position="1885"/>
    </location>
</feature>
<keyword evidence="6" id="KW-0378">Hydrolase</keyword>
<dbReference type="PROSITE" id="PS50158">
    <property type="entry name" value="ZF_CCHC"/>
    <property type="match status" value="1"/>
</dbReference>
<keyword evidence="11" id="KW-0511">Multifunctional enzyme</keyword>
<dbReference type="GO" id="GO:0015074">
    <property type="term" value="P:DNA integration"/>
    <property type="evidence" value="ECO:0007669"/>
    <property type="project" value="UniProtKB-KW"/>
</dbReference>
<keyword evidence="12" id="KW-0479">Metal-binding</keyword>
<feature type="domain" description="Integrase catalytic" evidence="16">
    <location>
        <begin position="1266"/>
        <end position="1428"/>
    </location>
</feature>
<dbReference type="GO" id="GO:0004190">
    <property type="term" value="F:aspartic-type endopeptidase activity"/>
    <property type="evidence" value="ECO:0007669"/>
    <property type="project" value="InterPro"/>
</dbReference>
<keyword evidence="5" id="KW-0255">Endonuclease</keyword>
<dbReference type="InterPro" id="IPR043502">
    <property type="entry name" value="DNA/RNA_pol_sf"/>
</dbReference>
<dbReference type="Gene3D" id="2.40.70.10">
    <property type="entry name" value="Acid Proteases"/>
    <property type="match status" value="2"/>
</dbReference>
<evidence type="ECO:0000256" key="7">
    <source>
        <dbReference type="ARBA" id="ARBA00022842"/>
    </source>
</evidence>
<dbReference type="InterPro" id="IPR012337">
    <property type="entry name" value="RNaseH-like_sf"/>
</dbReference>
<dbReference type="SUPFAM" id="SSF53098">
    <property type="entry name" value="Ribonuclease H-like"/>
    <property type="match status" value="2"/>
</dbReference>
<evidence type="ECO:0000256" key="12">
    <source>
        <dbReference type="PROSITE-ProRule" id="PRU00047"/>
    </source>
</evidence>
<evidence type="ECO:0000256" key="3">
    <source>
        <dbReference type="ARBA" id="ARBA00022695"/>
    </source>
</evidence>
<keyword evidence="7" id="KW-0460">Magnesium</keyword>
<dbReference type="GO" id="GO:0006508">
    <property type="term" value="P:proteolysis"/>
    <property type="evidence" value="ECO:0007669"/>
    <property type="project" value="InterPro"/>
</dbReference>
<dbReference type="GO" id="GO:0008270">
    <property type="term" value="F:zinc ion binding"/>
    <property type="evidence" value="ECO:0007669"/>
    <property type="project" value="UniProtKB-KW"/>
</dbReference>
<dbReference type="Gene3D" id="3.30.420.10">
    <property type="entry name" value="Ribonuclease H-like superfamily/Ribonuclease H"/>
    <property type="match status" value="2"/>
</dbReference>
<evidence type="ECO:0000256" key="6">
    <source>
        <dbReference type="ARBA" id="ARBA00022801"/>
    </source>
</evidence>
<dbReference type="InterPro" id="IPR050951">
    <property type="entry name" value="Retrovirus_Pol_polyprotein"/>
</dbReference>
<dbReference type="InterPro" id="IPR000477">
    <property type="entry name" value="RT_dom"/>
</dbReference>
<feature type="domain" description="Integrase catalytic" evidence="16">
    <location>
        <begin position="2716"/>
        <end position="2882"/>
    </location>
</feature>
<dbReference type="Proteomes" id="UP000046392">
    <property type="component" value="Unplaced"/>
</dbReference>
<evidence type="ECO:0000259" key="14">
    <source>
        <dbReference type="PROSITE" id="PS50158"/>
    </source>
</evidence>
<dbReference type="Pfam" id="PF00078">
    <property type="entry name" value="RVT_1"/>
    <property type="match status" value="2"/>
</dbReference>
<dbReference type="InterPro" id="IPR041577">
    <property type="entry name" value="RT_RNaseH_2"/>
</dbReference>
<feature type="domain" description="CCHC-type" evidence="14">
    <location>
        <begin position="349"/>
        <end position="364"/>
    </location>
</feature>
<accession>A0A0N5CFL9</accession>
<dbReference type="GO" id="GO:0042575">
    <property type="term" value="C:DNA polymerase complex"/>
    <property type="evidence" value="ECO:0007669"/>
    <property type="project" value="UniProtKB-ARBA"/>
</dbReference>
<name>A0A0N5CFL9_STREA</name>
<evidence type="ECO:0000256" key="5">
    <source>
        <dbReference type="ARBA" id="ARBA00022759"/>
    </source>
</evidence>
<evidence type="ECO:0000256" key="9">
    <source>
        <dbReference type="ARBA" id="ARBA00022908"/>
    </source>
</evidence>
<evidence type="ECO:0000259" key="16">
    <source>
        <dbReference type="PROSITE" id="PS50994"/>
    </source>
</evidence>
<dbReference type="WBParaSite" id="SPAL_0001665500.1">
    <property type="protein sequence ID" value="SPAL_0001665500.1"/>
    <property type="gene ID" value="SPAL_0001665500"/>
</dbReference>
<dbReference type="Gene3D" id="3.30.70.270">
    <property type="match status" value="4"/>
</dbReference>
<keyword evidence="9" id="KW-0229">DNA integration</keyword>
<evidence type="ECO:0000256" key="4">
    <source>
        <dbReference type="ARBA" id="ARBA00022722"/>
    </source>
</evidence>
<keyword evidence="8" id="KW-0694">RNA-binding</keyword>
<keyword evidence="3" id="KW-0548">Nucleotidyltransferase</keyword>
<feature type="domain" description="Reverse transcriptase" evidence="15">
    <location>
        <begin position="2169"/>
        <end position="2347"/>
    </location>
</feature>
<evidence type="ECO:0000256" key="1">
    <source>
        <dbReference type="ARBA" id="ARBA00012493"/>
    </source>
</evidence>
<dbReference type="Pfam" id="PF17921">
    <property type="entry name" value="Integrase_H2C2"/>
    <property type="match status" value="1"/>
</dbReference>
<dbReference type="PROSITE" id="PS50994">
    <property type="entry name" value="INTEGRASE"/>
    <property type="match status" value="2"/>
</dbReference>
<dbReference type="SUPFAM" id="SSF50630">
    <property type="entry name" value="Acid proteases"/>
    <property type="match status" value="2"/>
</dbReference>
<dbReference type="EC" id="2.7.7.49" evidence="1"/>
<dbReference type="InterPro" id="IPR036397">
    <property type="entry name" value="RNaseH_sf"/>
</dbReference>
<organism evidence="17 18">
    <name type="scientific">Strongyloides papillosus</name>
    <name type="common">Intestinal threadworm</name>
    <dbReference type="NCBI Taxonomy" id="174720"/>
    <lineage>
        <taxon>Eukaryota</taxon>
        <taxon>Metazoa</taxon>
        <taxon>Ecdysozoa</taxon>
        <taxon>Nematoda</taxon>
        <taxon>Chromadorea</taxon>
        <taxon>Rhabditida</taxon>
        <taxon>Tylenchina</taxon>
        <taxon>Panagrolaimomorpha</taxon>
        <taxon>Strongyloidoidea</taxon>
        <taxon>Strongyloididae</taxon>
        <taxon>Strongyloides</taxon>
    </lineage>
</organism>
<dbReference type="SMART" id="SM00343">
    <property type="entry name" value="ZnF_C2HC"/>
    <property type="match status" value="2"/>
</dbReference>
<dbReference type="CDD" id="cd00303">
    <property type="entry name" value="retropepsin_like"/>
    <property type="match status" value="2"/>
</dbReference>
<evidence type="ECO:0000313" key="17">
    <source>
        <dbReference type="Proteomes" id="UP000046392"/>
    </source>
</evidence>
<dbReference type="SUPFAM" id="SSF56672">
    <property type="entry name" value="DNA/RNA polymerases"/>
    <property type="match status" value="2"/>
</dbReference>
<dbReference type="Gene3D" id="3.10.10.10">
    <property type="entry name" value="HIV Type 1 Reverse Transcriptase, subunit A, domain 1"/>
    <property type="match status" value="2"/>
</dbReference>
<keyword evidence="2" id="KW-0808">Transferase</keyword>
<dbReference type="InterPro" id="IPR021109">
    <property type="entry name" value="Peptidase_aspartic_dom_sf"/>
</dbReference>
<keyword evidence="4" id="KW-0540">Nuclease</keyword>
<dbReference type="GO" id="GO:0003964">
    <property type="term" value="F:RNA-directed DNA polymerase activity"/>
    <property type="evidence" value="ECO:0007669"/>
    <property type="project" value="UniProtKB-KW"/>
</dbReference>
<dbReference type="GO" id="GO:0003723">
    <property type="term" value="F:RNA binding"/>
    <property type="evidence" value="ECO:0007669"/>
    <property type="project" value="UniProtKB-KW"/>
</dbReference>
<dbReference type="InterPro" id="IPR001584">
    <property type="entry name" value="Integrase_cat-core"/>
</dbReference>
<dbReference type="PANTHER" id="PTHR37984">
    <property type="entry name" value="PROTEIN CBG26694"/>
    <property type="match status" value="1"/>
</dbReference>
<protein>
    <recommendedName>
        <fullName evidence="1">RNA-directed DNA polymerase</fullName>
        <ecNumber evidence="1">2.7.7.49</ecNumber>
    </recommendedName>
</protein>
<evidence type="ECO:0000256" key="10">
    <source>
        <dbReference type="ARBA" id="ARBA00022918"/>
    </source>
</evidence>
<dbReference type="PANTHER" id="PTHR37984:SF5">
    <property type="entry name" value="PROTEIN NYNRIN-LIKE"/>
    <property type="match status" value="1"/>
</dbReference>
<evidence type="ECO:0000256" key="2">
    <source>
        <dbReference type="ARBA" id="ARBA00022679"/>
    </source>
</evidence>
<evidence type="ECO:0000313" key="18">
    <source>
        <dbReference type="WBParaSite" id="SPAL_0001665500.1"/>
    </source>
</evidence>
<dbReference type="GO" id="GO:0004519">
    <property type="term" value="F:endonuclease activity"/>
    <property type="evidence" value="ECO:0007669"/>
    <property type="project" value="UniProtKB-KW"/>
</dbReference>
<evidence type="ECO:0000256" key="13">
    <source>
        <dbReference type="SAM" id="MobiDB-lite"/>
    </source>
</evidence>
<feature type="domain" description="Reverse transcriptase" evidence="15">
    <location>
        <begin position="682"/>
        <end position="891"/>
    </location>
</feature>
<dbReference type="PROSITE" id="PS50878">
    <property type="entry name" value="RT_POL"/>
    <property type="match status" value="2"/>
</dbReference>
<sequence>MLFVGETTQIKIFYFCINVYWTLYFTWGKEGQYWGLMRTEEIKLCETILNGILEIFGVKKENLGEGVYEGIIEALKNDLLTRKPEVVAKKTLELLGEKSILTQKQTEEALKTLEEEVEKQDKAKVDSGENMTETAQRMATSPKLMAAMMKLEPTSSNPRLVNQWFEEFEDRWTLSYTDEERGRPENGELKLVHLRILYGIKVRTFMDGKADELKDTYEKAKNWILKRFGSDAREEEIDKLVNFKIRVSDPEQFNEDTQKFRDLIEKAYGDVKEKELLNRLGGMLRGDLQTMFFTYLASINSYDDMVSKLIQYMNIKGPLKEKKFKNINRSTPMKKDVDKDDESSWMKKKCYQCGEMGHIKPICPLLKAKSDVKIERTSKASENDKDKRIEELTQMVNKLSRLVNEKEYSTNICRKLEVKEEKKLDDDKENAKVPEKRIRTRKGEDLAITRDATRRFKEFYVLGTLMKENKKHEITEVPVTCLIDTGSTRTIITESVYRAVTKKEACNLTPISFNLADGSTWSLMGVADVTLKLGQLKVKVKVAVCQDGDFNFERNQTRYSVMVGSDLLTATNACINYGTEEVTLEGLLVPSLVEIQNSEKNEIRNVFRITNEEKMFRSELEKEFPQAISKSKYDLGRCTIHAPKMEEIAQYPKVVRYKHSQENALAINEEIKKLCKVGVLKECMHPSIVLNLTVTVKKEFVEVQEENSQGAIEVKSVVKKDKRICLDARPYNKVAQRANVSVQPYKEVFQKLRLAKRYSTIDMRQFFYQMPLHESDREKLGVQDPITGIRYSYQCLPFGLINSPSYAQSIIEEIIKRTEFVNEEGKSINPKLYYVSSYLDDVLVSSMVDSDEFHKLIVRCFMRSLSNHNIKCNFAKTTLLSKKIVYLNFCLENGMVSPNEKYIKCLESFPRPETRLAVKRFLGMVSYVHGHLYNVAEYMAKIYKAIQQNKICWGEEQEEAFLMIKKSLRDVCHLHMGDPERDYVMFVDASKEGEAACIGQFLPIDVNTKLWMERESCPKKFRKYEVDFIKYKYKGDEEVRFMPLGFYSKRNKDLTPQSATKLELRCLDNALAYFKSMVNTGRQLIIYTDHKNVINLLSGGTDAQKYMRHINRILTYGKGLTVRYLEGKENCIADTLSRGFSRAVMTRKYLVDVNFNDMEVSVADKCERVDNQLESREKLIEAKFWDRKLSIPERKLCLFQELHDESGHTHTLAKEDELRKRIDVSNEIDYETIKSEFKKYVQACSICKERNDEPKVKWHLNSECFIATAPLQIVQADVLGPLPITERGNRYAIIWCDVVTRYLGGAPLSSLQTECILKGLEDSLYYVFGRIMYLKCDNAQYFISLKEILKERHGTQMILGIPYKHTSQGVVERSIKTVEQLASKMALELKLDSKVDWDNILAGVLFHINNAKHSTVKESPFYLLHGFRSPLKYDLNLKEESLEQLNMLVDRQSELEHKLNYKVAQMLIRQERDRCNKRDDVVSAEDLETEELEKPKAVKKKIPKKVRKLLPGTKVRVYFPKKDKFDATWKGGYVIKRRSRDGRTYEVSKGGKGRYLIRDINHLKLEEGGSEDGPLGYHTGSVRHSKDPDHYIILDQSDILRIQIITLLESRSLACDEGTISLVLENVPPKAFTSSCESRVINLISSTIDRLLEDQSPSSSDTSQGAEDEEISLLIDRFESSFKDTIFVTGPSTDMVANWEGQSEFDSAKNTKFSKWIDALELRFNLDDMNETTHAPRMLTILKLKVGPLGRETISDAQATTYALAKEALKERYDYKMSVEAAIMKLSMTRVDYTPDKFGESVRAIGDLICATIPNLPSSSKLDVVSQRLLSILKGSVQRRLLDRLGFYKSLNDLYTDLEFNNQMSNDFNNGRRPLQPRNQNLQSQLSRNDSIRCHHCNFPGHKKAQCKRFAKGLPKADYTVERKDRPDAPKTTCAVSTPSTTSLRPAVVMLPINGLPTKCLIDSGSAISLIHFNNAQFFASYGCDFKITGATGVEETIKSYSKLSVNVGTKTVTVHLYHSKSSVVLEKTILGMDFITQVSPTTITSEGIVLNNQLFKYAENLESTISAAVDMAREAFPVRSLCNMVQVNNTEIVPEASPLLSNEDVLAKITERYGDEGLYDVFSMDKTDIGQCCEHVPYIAFDYSKVKPFRPFNFPTRLMDQAELVIQEMIDSGTIEEAPAKLLHNLIPVKKRDNTIRPTTDMRRSNDAAPNFDYPVHRVDNAVQEAAGGDYYLLCDLVSSFHQFRLHPDNVGDIGIFFNRKTYRYLSLPQGFKLSPQLMQSILDSLAIPGLRWYYDDGILKTVGTLDDHLERVRNTLLMLKVANLKISWKKSILCSSTINYLGHTISKHGTQVSESACKAIMNLKTPTCASDVKSLLGSLSFYCSYVSNFANKMLPITALLKKDTPFVWSNECQRIFDDLKSGLCSRDILYTEIKDLPLEVYTDASQTGFGGYMAQTIDGTKRILRYWSKKRTHTIRQRDSVFLEGMSIILFARKHLHYLLGAKILWHSDNLPIIKYFSKNLDHHPQLSAWATELSVLDITWKYLPGPSNMLADTLSRLMVDENSNGVTSSDCTDFGEVDDNPSVDVAPILISKVGEENVSDIFKERLKEEQKKSTAQLDPNQILLNDIIYCKTRTRFGDKLLPLLPKSLYKETAQYLHEKLGHPGIQRTLNTLLDCFRAEGIRATVEEVVNNCNNCQVAKPSLLTCPRYEHVNIPSQPLTSLAGDIWQFKSKNESISLLNFIDVTSRMWFPIPITDEKSQTIGDAIITDLFCRYGIPRNIRFDRQSSLRSQGLLSLMKSFDVNVEFGTTQHHNGNTLIERSFRTLKQMLRSAYYDYSDKSPISEIEFISLAISQAPFTVFFMRDSGLVNYKPLLDIDNGTSFFSTTSVLNNWKRIAADSMDLRDKRNATLPNAENEVTTYAKDDLVLLQNPSPTNKLDTPFIGPFIVNSQKDAHLFIKSTDKLRGRPKKVHVSQVKRYIPDDLHDVQLL</sequence>
<dbReference type="STRING" id="174720.A0A0N5CFL9"/>
<dbReference type="InterPro" id="IPR001878">
    <property type="entry name" value="Znf_CCHC"/>
</dbReference>
<evidence type="ECO:0000256" key="11">
    <source>
        <dbReference type="ARBA" id="ARBA00023268"/>
    </source>
</evidence>
<dbReference type="Pfam" id="PF17919">
    <property type="entry name" value="RT_RNaseH_2"/>
    <property type="match status" value="1"/>
</dbReference>
<keyword evidence="12" id="KW-0862">Zinc</keyword>
<reference evidence="18" key="1">
    <citation type="submission" date="2017-02" db="UniProtKB">
        <authorList>
            <consortium name="WormBaseParasite"/>
        </authorList>
    </citation>
    <scope>IDENTIFICATION</scope>
</reference>
<dbReference type="CDD" id="cd01647">
    <property type="entry name" value="RT_LTR"/>
    <property type="match status" value="2"/>
</dbReference>